<dbReference type="InterPro" id="IPR021517">
    <property type="entry name" value="DUF3180"/>
</dbReference>
<dbReference type="Proteomes" id="UP001144280">
    <property type="component" value="Unassembled WGS sequence"/>
</dbReference>
<reference evidence="3" key="1">
    <citation type="submission" date="2022-12" db="EMBL/GenBank/DDBJ databases">
        <title>New Phytohabitans aurantiacus sp. RD004123 nov., an actinomycete isolated from soil.</title>
        <authorList>
            <person name="Triningsih D.W."/>
            <person name="Harunari E."/>
            <person name="Igarashi Y."/>
        </authorList>
    </citation>
    <scope>NUCLEOTIDE SEQUENCE</scope>
    <source>
        <strain evidence="3">RD004123</strain>
    </source>
</reference>
<gene>
    <name evidence="3" type="ORF">Pa4123_87910</name>
</gene>
<keyword evidence="2" id="KW-0812">Transmembrane</keyword>
<organism evidence="3 4">
    <name type="scientific">Phytohabitans aurantiacus</name>
    <dbReference type="NCBI Taxonomy" id="3016789"/>
    <lineage>
        <taxon>Bacteria</taxon>
        <taxon>Bacillati</taxon>
        <taxon>Actinomycetota</taxon>
        <taxon>Actinomycetes</taxon>
        <taxon>Micromonosporales</taxon>
        <taxon>Micromonosporaceae</taxon>
    </lineage>
</organism>
<sequence>MEPQSPPQDSGSAPERPRMGPTRPATLLVAGLAAAAVSWLMISRFYGNIPALPWLPTITIAALAFLEGYVAVNTRARIERKPGREPVDPLAVARYVVLAKASSLAGAIFAGTYAGILGWLLIERTRASSNDIPAATAGLVASLALVGAALWLERSCRVPEQPDSEKESDKPDK</sequence>
<protein>
    <submittedName>
        <fullName evidence="3">Membrane protein</fullName>
    </submittedName>
</protein>
<comment type="caution">
    <text evidence="3">The sequence shown here is derived from an EMBL/GenBank/DDBJ whole genome shotgun (WGS) entry which is preliminary data.</text>
</comment>
<feature type="transmembrane region" description="Helical" evidence="2">
    <location>
        <begin position="54"/>
        <end position="72"/>
    </location>
</feature>
<name>A0ABQ5RB87_9ACTN</name>
<evidence type="ECO:0000313" key="4">
    <source>
        <dbReference type="Proteomes" id="UP001144280"/>
    </source>
</evidence>
<feature type="transmembrane region" description="Helical" evidence="2">
    <location>
        <begin position="104"/>
        <end position="122"/>
    </location>
</feature>
<accession>A0ABQ5RB87</accession>
<dbReference type="EMBL" id="BSDI01000087">
    <property type="protein sequence ID" value="GLI03513.1"/>
    <property type="molecule type" value="Genomic_DNA"/>
</dbReference>
<evidence type="ECO:0000313" key="3">
    <source>
        <dbReference type="EMBL" id="GLI03513.1"/>
    </source>
</evidence>
<keyword evidence="4" id="KW-1185">Reference proteome</keyword>
<evidence type="ECO:0000256" key="2">
    <source>
        <dbReference type="SAM" id="Phobius"/>
    </source>
</evidence>
<feature type="transmembrane region" description="Helical" evidence="2">
    <location>
        <begin position="134"/>
        <end position="152"/>
    </location>
</feature>
<keyword evidence="2" id="KW-1133">Transmembrane helix</keyword>
<dbReference type="Pfam" id="PF11377">
    <property type="entry name" value="DUF3180"/>
    <property type="match status" value="1"/>
</dbReference>
<feature type="transmembrane region" description="Helical" evidence="2">
    <location>
        <begin position="25"/>
        <end position="42"/>
    </location>
</feature>
<keyword evidence="2" id="KW-0472">Membrane</keyword>
<evidence type="ECO:0000256" key="1">
    <source>
        <dbReference type="SAM" id="MobiDB-lite"/>
    </source>
</evidence>
<feature type="region of interest" description="Disordered" evidence="1">
    <location>
        <begin position="1"/>
        <end position="20"/>
    </location>
</feature>
<proteinExistence type="predicted"/>